<reference evidence="19 20" key="2">
    <citation type="submission" date="2018-11" db="EMBL/GenBank/DDBJ databases">
        <authorList>
            <consortium name="Pathogen Informatics"/>
        </authorList>
    </citation>
    <scope>NUCLEOTIDE SEQUENCE [LARGE SCALE GENOMIC DNA]</scope>
    <source>
        <strain evidence="19 20">Costa Rica</strain>
    </source>
</reference>
<evidence type="ECO:0000259" key="15">
    <source>
        <dbReference type="Pfam" id="PF00408"/>
    </source>
</evidence>
<evidence type="ECO:0000256" key="1">
    <source>
        <dbReference type="ARBA" id="ARBA00000558"/>
    </source>
</evidence>
<dbReference type="SUPFAM" id="SSF53738">
    <property type="entry name" value="Phosphoglucomutase, first 3 domains"/>
    <property type="match status" value="2"/>
</dbReference>
<evidence type="ECO:0000313" key="21">
    <source>
        <dbReference type="WBParaSite" id="ACOC_0001243401-mRNA-1"/>
    </source>
</evidence>
<dbReference type="Gene3D" id="3.40.120.10">
    <property type="entry name" value="Alpha-D-Glucose-1,6-Bisphosphate, subunit A, domain 3"/>
    <property type="match status" value="4"/>
</dbReference>
<keyword evidence="20" id="KW-1185">Reference proteome</keyword>
<comment type="function">
    <text evidence="11">Catalyzes the conversion of GlcNAc-6-P into GlcNAc-1-P during the synthesis of uridine diphosphate/UDP-GlcNAc, a sugar nucleotide critical to multiple glycosylation pathways including protein N- and O-glycosylation.</text>
</comment>
<feature type="binding site" evidence="13">
    <location>
        <position position="497"/>
    </location>
    <ligand>
        <name>substrate</name>
    </ligand>
</feature>
<reference evidence="21" key="1">
    <citation type="submission" date="2017-02" db="UniProtKB">
        <authorList>
            <consortium name="WormBaseParasite"/>
        </authorList>
    </citation>
    <scope>IDENTIFICATION</scope>
</reference>
<dbReference type="PANTHER" id="PTHR45955">
    <property type="entry name" value="PHOSPHOACETYLGLUCOSAMINE MUTASE"/>
    <property type="match status" value="1"/>
</dbReference>
<evidence type="ECO:0000256" key="3">
    <source>
        <dbReference type="ARBA" id="ARBA00010231"/>
    </source>
</evidence>
<keyword evidence="6 11" id="KW-0479">Metal-binding</keyword>
<comment type="cofactor">
    <cofactor evidence="11 14">
        <name>Mg(2+)</name>
        <dbReference type="ChEBI" id="CHEBI:18420"/>
    </cofactor>
    <text evidence="11 14">Binds 1 Mg(2+) ion per subunit.</text>
</comment>
<dbReference type="Proteomes" id="UP000267027">
    <property type="component" value="Unassembled WGS sequence"/>
</dbReference>
<dbReference type="STRING" id="334426.A0A0R3Q0I4"/>
<dbReference type="GO" id="GO:0004610">
    <property type="term" value="F:phosphoacetylglucosamine mutase activity"/>
    <property type="evidence" value="ECO:0007669"/>
    <property type="project" value="UniProtKB-UniRule"/>
</dbReference>
<keyword evidence="5" id="KW-0597">Phosphoprotein</keyword>
<feature type="binding site" evidence="14">
    <location>
        <position position="276"/>
    </location>
    <ligand>
        <name>Mg(2+)</name>
        <dbReference type="ChEBI" id="CHEBI:18420"/>
    </ligand>
</feature>
<evidence type="ECO:0000259" key="18">
    <source>
        <dbReference type="Pfam" id="PF21405"/>
    </source>
</evidence>
<feature type="domain" description="Phosphoacetylglucosamine mutase AMG1" evidence="17">
    <location>
        <begin position="297"/>
        <end position="424"/>
    </location>
</feature>
<feature type="binding site" evidence="14">
    <location>
        <position position="274"/>
    </location>
    <ligand>
        <name>Mg(2+)</name>
        <dbReference type="ChEBI" id="CHEBI:18420"/>
    </ligand>
</feature>
<dbReference type="PANTHER" id="PTHR45955:SF1">
    <property type="entry name" value="PHOSPHOACETYLGLUCOSAMINE MUTASE"/>
    <property type="match status" value="1"/>
</dbReference>
<dbReference type="PROSITE" id="PS00710">
    <property type="entry name" value="PGM_PMM"/>
    <property type="match status" value="1"/>
</dbReference>
<dbReference type="GO" id="GO:0006048">
    <property type="term" value="P:UDP-N-acetylglucosamine biosynthetic process"/>
    <property type="evidence" value="ECO:0007669"/>
    <property type="project" value="UniProtKB-UniRule"/>
</dbReference>
<evidence type="ECO:0000256" key="4">
    <source>
        <dbReference type="ARBA" id="ARBA00012731"/>
    </source>
</evidence>
<feature type="binding site" evidence="13">
    <location>
        <begin position="488"/>
        <end position="492"/>
    </location>
    <ligand>
        <name>substrate</name>
    </ligand>
</feature>
<evidence type="ECO:0000256" key="10">
    <source>
        <dbReference type="ARBA" id="ARBA00032065"/>
    </source>
</evidence>
<gene>
    <name evidence="19" type="ORF">ACOC_LOCUS12435</name>
</gene>
<dbReference type="InterPro" id="IPR016066">
    <property type="entry name" value="A-D-PHexomutase_CS"/>
</dbReference>
<dbReference type="EMBL" id="UYYA01005036">
    <property type="protein sequence ID" value="VDM64020.1"/>
    <property type="molecule type" value="Genomic_DNA"/>
</dbReference>
<feature type="domain" description="Phosphoacetylglucosamine mutase AMG1" evidence="18">
    <location>
        <begin position="174"/>
        <end position="281"/>
    </location>
</feature>
<dbReference type="FunFam" id="3.30.310.50:FF:000003">
    <property type="entry name" value="Phosphoacetylglucosamine mutase"/>
    <property type="match status" value="1"/>
</dbReference>
<comment type="similarity">
    <text evidence="3 11">Belongs to the phosphohexose mutase family.</text>
</comment>
<proteinExistence type="inferred from homology"/>
<dbReference type="UniPathway" id="UPA00113">
    <property type="reaction ID" value="UER00530"/>
</dbReference>
<dbReference type="Pfam" id="PF00408">
    <property type="entry name" value="PGM_PMM_IV"/>
    <property type="match status" value="1"/>
</dbReference>
<evidence type="ECO:0000256" key="13">
    <source>
        <dbReference type="PIRSR" id="PIRSR016408-2"/>
    </source>
</evidence>
<evidence type="ECO:0000259" key="16">
    <source>
        <dbReference type="Pfam" id="PF02878"/>
    </source>
</evidence>
<dbReference type="SUPFAM" id="SSF55957">
    <property type="entry name" value="Phosphoglucomutase, C-terminal domain"/>
    <property type="match status" value="1"/>
</dbReference>
<dbReference type="InterPro" id="IPR049023">
    <property type="entry name" value="AMG1_II"/>
</dbReference>
<evidence type="ECO:0000256" key="9">
    <source>
        <dbReference type="ARBA" id="ARBA00031926"/>
    </source>
</evidence>
<dbReference type="InterPro" id="IPR016657">
    <property type="entry name" value="PAGM"/>
</dbReference>
<dbReference type="InterPro" id="IPR016055">
    <property type="entry name" value="A-D-PHexomutase_a/b/a-I/II/III"/>
</dbReference>
<dbReference type="InterPro" id="IPR005844">
    <property type="entry name" value="A-D-PHexomutase_a/b/a-I"/>
</dbReference>
<evidence type="ECO:0000313" key="19">
    <source>
        <dbReference type="EMBL" id="VDM64020.1"/>
    </source>
</evidence>
<comment type="catalytic activity">
    <reaction evidence="1 11">
        <text>N-acetyl-alpha-D-glucosamine 1-phosphate = N-acetyl-D-glucosamine 6-phosphate</text>
        <dbReference type="Rhea" id="RHEA:23804"/>
        <dbReference type="ChEBI" id="CHEBI:57513"/>
        <dbReference type="ChEBI" id="CHEBI:57776"/>
        <dbReference type="EC" id="5.4.2.3"/>
    </reaction>
</comment>
<dbReference type="EC" id="5.4.2.3" evidence="4 11"/>
<dbReference type="Pfam" id="PF21404">
    <property type="entry name" value="AMG1_III"/>
    <property type="match status" value="1"/>
</dbReference>
<keyword evidence="8 11" id="KW-0413">Isomerase</keyword>
<dbReference type="CDD" id="cd03086">
    <property type="entry name" value="PGM3"/>
    <property type="match status" value="1"/>
</dbReference>
<accession>A0A0R3Q0I4</accession>
<dbReference type="InterPro" id="IPR005843">
    <property type="entry name" value="A-D-PHexomutase_C"/>
</dbReference>
<dbReference type="Pfam" id="PF02878">
    <property type="entry name" value="PGM_PMM_I"/>
    <property type="match status" value="1"/>
</dbReference>
<dbReference type="AlphaFoldDB" id="A0A0R3Q0I4"/>
<feature type="binding site" description="via phosphate group" evidence="14">
    <location>
        <position position="77"/>
    </location>
    <ligand>
        <name>Mg(2+)</name>
        <dbReference type="ChEBI" id="CHEBI:18420"/>
    </ligand>
</feature>
<evidence type="ECO:0000259" key="17">
    <source>
        <dbReference type="Pfam" id="PF21404"/>
    </source>
</evidence>
<dbReference type="WBParaSite" id="ACOC_0001243401-mRNA-1">
    <property type="protein sequence ID" value="ACOC_0001243401-mRNA-1"/>
    <property type="gene ID" value="ACOC_0001243401"/>
</dbReference>
<evidence type="ECO:0000256" key="14">
    <source>
        <dbReference type="PIRSR" id="PIRSR016408-3"/>
    </source>
</evidence>
<evidence type="ECO:0000256" key="12">
    <source>
        <dbReference type="PIRSR" id="PIRSR016408-1"/>
    </source>
</evidence>
<dbReference type="InterPro" id="IPR049022">
    <property type="entry name" value="AMG1_III"/>
</dbReference>
<dbReference type="InterPro" id="IPR036900">
    <property type="entry name" value="A-D-PHexomutase_C_sf"/>
</dbReference>
<feature type="domain" description="Alpha-D-phosphohexomutase alpha/beta/alpha" evidence="16">
    <location>
        <begin position="64"/>
        <end position="99"/>
    </location>
</feature>
<evidence type="ECO:0000256" key="5">
    <source>
        <dbReference type="ARBA" id="ARBA00022553"/>
    </source>
</evidence>
<dbReference type="OMA" id="WEAYATK"/>
<feature type="binding site" evidence="14">
    <location>
        <position position="278"/>
    </location>
    <ligand>
        <name>Mg(2+)</name>
        <dbReference type="ChEBI" id="CHEBI:18420"/>
    </ligand>
</feature>
<feature type="domain" description="Alpha-D-phosphohexomutase C-terminal" evidence="15">
    <location>
        <begin position="470"/>
        <end position="517"/>
    </location>
</feature>
<feature type="binding site" evidence="13">
    <location>
        <begin position="371"/>
        <end position="373"/>
    </location>
    <ligand>
        <name>substrate</name>
    </ligand>
</feature>
<feature type="active site" description="Phosphoserine intermediate" evidence="12">
    <location>
        <position position="77"/>
    </location>
</feature>
<organism evidence="21">
    <name type="scientific">Angiostrongylus costaricensis</name>
    <name type="common">Nematode worm</name>
    <dbReference type="NCBI Taxonomy" id="334426"/>
    <lineage>
        <taxon>Eukaryota</taxon>
        <taxon>Metazoa</taxon>
        <taxon>Ecdysozoa</taxon>
        <taxon>Nematoda</taxon>
        <taxon>Chromadorea</taxon>
        <taxon>Rhabditida</taxon>
        <taxon>Rhabditina</taxon>
        <taxon>Rhabditomorpha</taxon>
        <taxon>Strongyloidea</taxon>
        <taxon>Metastrongylidae</taxon>
        <taxon>Angiostrongylus</taxon>
    </lineage>
</organism>
<evidence type="ECO:0000256" key="7">
    <source>
        <dbReference type="ARBA" id="ARBA00022842"/>
    </source>
</evidence>
<dbReference type="PIRSF" id="PIRSF016408">
    <property type="entry name" value="PAGM"/>
    <property type="match status" value="1"/>
</dbReference>
<name>A0A0R3Q0I4_ANGCS</name>
<evidence type="ECO:0000256" key="2">
    <source>
        <dbReference type="ARBA" id="ARBA00004865"/>
    </source>
</evidence>
<evidence type="ECO:0000256" key="6">
    <source>
        <dbReference type="ARBA" id="ARBA00022723"/>
    </source>
</evidence>
<sequence length="522" mass="57987">MADLLPLDIPEDFTRSKNRNHTGEFHPIPDDLHFFYGTAGFRQNADLLTFVVFRMGCLAGLRARGLNRAVGIMITASHNPAIDNGVKIVDPMGEMLATDWEVCLKAVISIQRFAASLWLGGVPGYRAAIGPHLMEAAREGSALMGVRYENHGLLTTPQLHYIVRCKNDPSFGEANEIGYYAKMSNAFKELMKLNGENEQSSYSRNLILDCANGVGAKKMRMLCGFLPQDAVHVQFRNENGELNHKCGADYVKIRQVLPENFTDVNVNTKCASFDGDADRLVYFRKASSEGERAILLDGDKIAILIAKYIKEALNSAQITDLTMGVVQTAYANGNSSKYLREVLGITPVFVPTGVKHLHHAAIRFDIGIYFEANGHGTVVFSKKFNERIRTCSLKRLQLFSNIINEVVGDAMADLLVVESLLRWYGLSIEDWESQFYTDAPSLQIKVPVADRSKFKTTYDETILLEPQGVQEKINSFVKQCSGARAFVRPSGTENIVRVYAETQLADETVALAESVANLIRNL</sequence>
<evidence type="ECO:0000313" key="20">
    <source>
        <dbReference type="Proteomes" id="UP000267027"/>
    </source>
</evidence>
<dbReference type="GO" id="GO:0000287">
    <property type="term" value="F:magnesium ion binding"/>
    <property type="evidence" value="ECO:0007669"/>
    <property type="project" value="InterPro"/>
</dbReference>
<dbReference type="OrthoDB" id="1928at2759"/>
<evidence type="ECO:0000256" key="11">
    <source>
        <dbReference type="PIRNR" id="PIRNR016408"/>
    </source>
</evidence>
<keyword evidence="7 11" id="KW-0460">Magnesium</keyword>
<protein>
    <recommendedName>
        <fullName evidence="4 11">Phosphoacetylglucosamine mutase</fullName>
        <shortName evidence="11">PAGM</shortName>
        <ecNumber evidence="4 11">5.4.2.3</ecNumber>
    </recommendedName>
    <alternativeName>
        <fullName evidence="10 11">Acetylglucosamine phosphomutase</fullName>
    </alternativeName>
    <alternativeName>
        <fullName evidence="9 11">N-acetylglucosamine-phosphate mutase</fullName>
    </alternativeName>
</protein>
<dbReference type="Pfam" id="PF21405">
    <property type="entry name" value="AMG1_II"/>
    <property type="match status" value="1"/>
</dbReference>
<comment type="pathway">
    <text evidence="2 11">Nucleotide-sugar biosynthesis; UDP-N-acetyl-alpha-D-glucosamine biosynthesis; N-acetyl-alpha-D-glucosamine 1-phosphate from alpha-D-glucosamine 6-phosphate (route I): step 2/2.</text>
</comment>
<dbReference type="Gene3D" id="3.30.310.50">
    <property type="entry name" value="Alpha-D-phosphohexomutase, C-terminal domain"/>
    <property type="match status" value="1"/>
</dbReference>
<evidence type="ECO:0000256" key="8">
    <source>
        <dbReference type="ARBA" id="ARBA00023235"/>
    </source>
</evidence>
<dbReference type="GO" id="GO:0005975">
    <property type="term" value="P:carbohydrate metabolic process"/>
    <property type="evidence" value="ECO:0007669"/>
    <property type="project" value="InterPro"/>
</dbReference>